<evidence type="ECO:0000313" key="1">
    <source>
        <dbReference type="EMBL" id="TGL70743.1"/>
    </source>
</evidence>
<sequence length="242" mass="27655">MKINAHPHLIFGAKRESLLGKHILKARSTISHFLKDKNSDTTKKIEMNVLTSIRFGGILHNVIDKENYQSIDSRLKFISLTSTALERLHLTQPRGSTFQKQKFLIHQTIVYLDTLLAISEHLFALSVIEDGKKEKQSDKQKVVEELVDEVDRIASTAEFNEMSLFTGDFAKSSRTASMWFLSENGEMFQIFIPTMTSKSLGLKDFKNDAITISNPSDFQNKVKFAIDRIKEERKQMVNVLES</sequence>
<dbReference type="Gene3D" id="1.20.1330.10">
    <property type="entry name" value="f41 fragment of flagellin, N-terminal domain"/>
    <property type="match status" value="1"/>
</dbReference>
<organism evidence="1 2">
    <name type="scientific">Leptospira jelokensis</name>
    <dbReference type="NCBI Taxonomy" id="2484931"/>
    <lineage>
        <taxon>Bacteria</taxon>
        <taxon>Pseudomonadati</taxon>
        <taxon>Spirochaetota</taxon>
        <taxon>Spirochaetia</taxon>
        <taxon>Leptospirales</taxon>
        <taxon>Leptospiraceae</taxon>
        <taxon>Leptospira</taxon>
    </lineage>
</organism>
<name>A0A4Z0ZVI0_9LEPT</name>
<gene>
    <name evidence="1" type="ORF">EHQ62_07140</name>
</gene>
<dbReference type="Proteomes" id="UP000297567">
    <property type="component" value="Unassembled WGS sequence"/>
</dbReference>
<comment type="caution">
    <text evidence="1">The sequence shown here is derived from an EMBL/GenBank/DDBJ whole genome shotgun (WGS) entry which is preliminary data.</text>
</comment>
<reference evidence="1" key="1">
    <citation type="journal article" date="2019" name="PLoS Negl. Trop. Dis.">
        <title>Revisiting the worldwide diversity of Leptospira species in the environment.</title>
        <authorList>
            <person name="Vincent A.T."/>
            <person name="Schiettekatte O."/>
            <person name="Bourhy P."/>
            <person name="Veyrier F.J."/>
            <person name="Picardeau M."/>
        </authorList>
    </citation>
    <scope>NUCLEOTIDE SEQUENCE [LARGE SCALE GENOMIC DNA]</scope>
    <source>
        <strain evidence="1">201702451</strain>
    </source>
</reference>
<proteinExistence type="predicted"/>
<dbReference type="RefSeq" id="WP_135641511.1">
    <property type="nucleotide sequence ID" value="NZ_RQGH01000013.1"/>
</dbReference>
<keyword evidence="1" id="KW-0282">Flagellum</keyword>
<keyword evidence="1" id="KW-0969">Cilium</keyword>
<dbReference type="SUPFAM" id="SSF64518">
    <property type="entry name" value="Phase 1 flagellin"/>
    <property type="match status" value="1"/>
</dbReference>
<evidence type="ECO:0000313" key="2">
    <source>
        <dbReference type="Proteomes" id="UP000297567"/>
    </source>
</evidence>
<accession>A0A4Z0ZVI0</accession>
<protein>
    <submittedName>
        <fullName evidence="1">Flagellar filament core protein flaB2 domain protein</fullName>
    </submittedName>
</protein>
<keyword evidence="2" id="KW-1185">Reference proteome</keyword>
<dbReference type="AlphaFoldDB" id="A0A4Z0ZVI0"/>
<keyword evidence="1" id="KW-0966">Cell projection</keyword>
<dbReference type="EMBL" id="RQGH01000013">
    <property type="protein sequence ID" value="TGL70743.1"/>
    <property type="molecule type" value="Genomic_DNA"/>
</dbReference>